<comment type="caution">
    <text evidence="3">The sequence shown here is derived from an EMBL/GenBank/DDBJ whole genome shotgun (WGS) entry which is preliminary data.</text>
</comment>
<protein>
    <submittedName>
        <fullName evidence="3">Uncharacterized protein</fullName>
    </submittedName>
</protein>
<keyword evidence="2" id="KW-1133">Transmembrane helix</keyword>
<keyword evidence="2" id="KW-0472">Membrane</keyword>
<organism evidence="3 4">
    <name type="scientific">Seminavis robusta</name>
    <dbReference type="NCBI Taxonomy" id="568900"/>
    <lineage>
        <taxon>Eukaryota</taxon>
        <taxon>Sar</taxon>
        <taxon>Stramenopiles</taxon>
        <taxon>Ochrophyta</taxon>
        <taxon>Bacillariophyta</taxon>
        <taxon>Bacillariophyceae</taxon>
        <taxon>Bacillariophycidae</taxon>
        <taxon>Naviculales</taxon>
        <taxon>Naviculaceae</taxon>
        <taxon>Seminavis</taxon>
    </lineage>
</organism>
<sequence>MVSSSATPATSNATASKKRPRDKSDESSIGARETPEKKAKEGHKKDIPGASPEPRIVEEKGTSSKTVGTIKTPPGGLQPSKSNTTKGNQANGGSVDRINILGSPPSLILSSEKLAESQSSQSSTENLLPVCIYSSSSPLPAIQTVEQESSVENISDEKTAQTTNEANGSSSVLSWVSGLVVLVSLILFYATSITTGFWLAEKLDRELDALDYQSSVKSLETKLKTQQIEHHNDMEQWKAKVGLVQQELKGFQQECSSLFEQLERQHLSEEEAEKEEPN</sequence>
<evidence type="ECO:0000313" key="3">
    <source>
        <dbReference type="EMBL" id="CAB9501444.1"/>
    </source>
</evidence>
<evidence type="ECO:0000256" key="2">
    <source>
        <dbReference type="SAM" id="Phobius"/>
    </source>
</evidence>
<reference evidence="3" key="1">
    <citation type="submission" date="2020-06" db="EMBL/GenBank/DDBJ databases">
        <authorList>
            <consortium name="Plant Systems Biology data submission"/>
        </authorList>
    </citation>
    <scope>NUCLEOTIDE SEQUENCE</scope>
    <source>
        <strain evidence="3">D6</strain>
    </source>
</reference>
<dbReference type="AlphaFoldDB" id="A0A9N8DEY7"/>
<keyword evidence="4" id="KW-1185">Reference proteome</keyword>
<dbReference type="EMBL" id="CAICTM010000108">
    <property type="protein sequence ID" value="CAB9501444.1"/>
    <property type="molecule type" value="Genomic_DNA"/>
</dbReference>
<feature type="compositionally biased region" description="Basic and acidic residues" evidence="1">
    <location>
        <begin position="33"/>
        <end position="47"/>
    </location>
</feature>
<gene>
    <name evidence="3" type="ORF">SEMRO_109_G054440.1</name>
</gene>
<proteinExistence type="predicted"/>
<feature type="region of interest" description="Disordered" evidence="1">
    <location>
        <begin position="1"/>
        <end position="99"/>
    </location>
</feature>
<feature type="region of interest" description="Disordered" evidence="1">
    <location>
        <begin position="145"/>
        <end position="167"/>
    </location>
</feature>
<evidence type="ECO:0000313" key="4">
    <source>
        <dbReference type="Proteomes" id="UP001153069"/>
    </source>
</evidence>
<dbReference type="Proteomes" id="UP001153069">
    <property type="component" value="Unassembled WGS sequence"/>
</dbReference>
<accession>A0A9N8DEY7</accession>
<name>A0A9N8DEY7_9STRA</name>
<feature type="compositionally biased region" description="Polar residues" evidence="1">
    <location>
        <begin position="79"/>
        <end position="92"/>
    </location>
</feature>
<keyword evidence="2" id="KW-0812">Transmembrane</keyword>
<feature type="transmembrane region" description="Helical" evidence="2">
    <location>
        <begin position="172"/>
        <end position="200"/>
    </location>
</feature>
<evidence type="ECO:0000256" key="1">
    <source>
        <dbReference type="SAM" id="MobiDB-lite"/>
    </source>
</evidence>
<feature type="compositionally biased region" description="Low complexity" evidence="1">
    <location>
        <begin position="1"/>
        <end position="15"/>
    </location>
</feature>